<protein>
    <submittedName>
        <fullName evidence="4">Malonyl-CoA O-methyltransferase</fullName>
        <ecNumber evidence="4">2.1.1.197</ecNumber>
    </submittedName>
</protein>
<dbReference type="AlphaFoldDB" id="A0A846QFQ8"/>
<proteinExistence type="predicted"/>
<keyword evidence="5" id="KW-1185">Reference proteome</keyword>
<evidence type="ECO:0000256" key="2">
    <source>
        <dbReference type="ARBA" id="ARBA00022679"/>
    </source>
</evidence>
<keyword evidence="1 4" id="KW-0489">Methyltransferase</keyword>
<dbReference type="GO" id="GO:0102130">
    <property type="term" value="F:malonyl-CoA methyltransferase activity"/>
    <property type="evidence" value="ECO:0007669"/>
    <property type="project" value="UniProtKB-EC"/>
</dbReference>
<dbReference type="EMBL" id="JAATJA010000001">
    <property type="protein sequence ID" value="NJB67158.1"/>
    <property type="molecule type" value="Genomic_DNA"/>
</dbReference>
<dbReference type="Gene3D" id="3.40.50.150">
    <property type="entry name" value="Vaccinia Virus protein VP39"/>
    <property type="match status" value="1"/>
</dbReference>
<organism evidence="4 5">
    <name type="scientific">Desulfobaculum xiamenense</name>
    <dbReference type="NCBI Taxonomy" id="995050"/>
    <lineage>
        <taxon>Bacteria</taxon>
        <taxon>Pseudomonadati</taxon>
        <taxon>Thermodesulfobacteriota</taxon>
        <taxon>Desulfovibrionia</taxon>
        <taxon>Desulfovibrionales</taxon>
        <taxon>Desulfovibrionaceae</taxon>
        <taxon>Desulfobaculum</taxon>
    </lineage>
</organism>
<sequence>MKRLVAAFFSRAGASYCEAARVQREAARDCVSAVPGGHHGVVVEIGTGQGMATAMLRASISFERYVGLDIAPGMLAAMTERGPRELHVVADGECPPLTEGCADLLVSSSTMQWYRDPARSIPANLRLLRPGGAFSFSIFVEGTLSELAQASRLSGFGDVVHLRSAQEYEWIVDGVPGVECESRLWEVRERYATVRDLLRTLKRSGVTGAGAGRAFSRRCYENFETTYRRLHGDADGVAATWRVLYLWGRRVA</sequence>
<reference evidence="4 5" key="1">
    <citation type="submission" date="2020-03" db="EMBL/GenBank/DDBJ databases">
        <title>Genomic Encyclopedia of Type Strains, Phase IV (KMG-IV): sequencing the most valuable type-strain genomes for metagenomic binning, comparative biology and taxonomic classification.</title>
        <authorList>
            <person name="Goeker M."/>
        </authorList>
    </citation>
    <scope>NUCLEOTIDE SEQUENCE [LARGE SCALE GENOMIC DNA]</scope>
    <source>
        <strain evidence="4 5">DSM 24233</strain>
    </source>
</reference>
<evidence type="ECO:0000256" key="1">
    <source>
        <dbReference type="ARBA" id="ARBA00022603"/>
    </source>
</evidence>
<dbReference type="GO" id="GO:0032259">
    <property type="term" value="P:methylation"/>
    <property type="evidence" value="ECO:0007669"/>
    <property type="project" value="UniProtKB-KW"/>
</dbReference>
<dbReference type="RefSeq" id="WP_167940238.1">
    <property type="nucleotide sequence ID" value="NZ_JAATJA010000001.1"/>
</dbReference>
<feature type="domain" description="Methyltransferase type 11" evidence="3">
    <location>
        <begin position="43"/>
        <end position="135"/>
    </location>
</feature>
<dbReference type="InterPro" id="IPR050602">
    <property type="entry name" value="Malonyl-ACP_OMT"/>
</dbReference>
<dbReference type="PANTHER" id="PTHR13090">
    <property type="entry name" value="ARGININE-HYDROXYLASE NDUFAF5, MITOCHONDRIAL"/>
    <property type="match status" value="1"/>
</dbReference>
<dbReference type="Proteomes" id="UP000580856">
    <property type="component" value="Unassembled WGS sequence"/>
</dbReference>
<dbReference type="InterPro" id="IPR013216">
    <property type="entry name" value="Methyltransf_11"/>
</dbReference>
<dbReference type="SUPFAM" id="SSF53335">
    <property type="entry name" value="S-adenosyl-L-methionine-dependent methyltransferases"/>
    <property type="match status" value="1"/>
</dbReference>
<comment type="caution">
    <text evidence="4">The sequence shown here is derived from an EMBL/GenBank/DDBJ whole genome shotgun (WGS) entry which is preliminary data.</text>
</comment>
<accession>A0A846QFQ8</accession>
<gene>
    <name evidence="4" type="ORF">GGQ74_000798</name>
</gene>
<dbReference type="Pfam" id="PF08241">
    <property type="entry name" value="Methyltransf_11"/>
    <property type="match status" value="1"/>
</dbReference>
<dbReference type="PANTHER" id="PTHR13090:SF1">
    <property type="entry name" value="ARGININE-HYDROXYLASE NDUFAF5, MITOCHONDRIAL"/>
    <property type="match status" value="1"/>
</dbReference>
<evidence type="ECO:0000313" key="4">
    <source>
        <dbReference type="EMBL" id="NJB67158.1"/>
    </source>
</evidence>
<dbReference type="CDD" id="cd02440">
    <property type="entry name" value="AdoMet_MTases"/>
    <property type="match status" value="1"/>
</dbReference>
<dbReference type="GO" id="GO:0008757">
    <property type="term" value="F:S-adenosylmethionine-dependent methyltransferase activity"/>
    <property type="evidence" value="ECO:0007669"/>
    <property type="project" value="InterPro"/>
</dbReference>
<dbReference type="InterPro" id="IPR029063">
    <property type="entry name" value="SAM-dependent_MTases_sf"/>
</dbReference>
<evidence type="ECO:0000313" key="5">
    <source>
        <dbReference type="Proteomes" id="UP000580856"/>
    </source>
</evidence>
<dbReference type="EC" id="2.1.1.197" evidence="4"/>
<keyword evidence="2 4" id="KW-0808">Transferase</keyword>
<name>A0A846QFQ8_9BACT</name>
<evidence type="ECO:0000259" key="3">
    <source>
        <dbReference type="Pfam" id="PF08241"/>
    </source>
</evidence>